<accession>A0AAU9IAU6</accession>
<evidence type="ECO:0008006" key="3">
    <source>
        <dbReference type="Google" id="ProtNLM"/>
    </source>
</evidence>
<protein>
    <recommendedName>
        <fullName evidence="3">Reverse transcriptase zinc-binding domain-containing protein</fullName>
    </recommendedName>
</protein>
<name>A0AAU9IAU6_9CILI</name>
<dbReference type="AlphaFoldDB" id="A0AAU9IAU6"/>
<dbReference type="EMBL" id="CAJZBQ010000002">
    <property type="protein sequence ID" value="CAG9310496.1"/>
    <property type="molecule type" value="Genomic_DNA"/>
</dbReference>
<keyword evidence="2" id="KW-1185">Reference proteome</keyword>
<sequence length="231" mass="27125">MRLARLLLHAPAGTARETSLLDIGWVTLVNQLRTRLLRYRKRIYDMNDHLTVLMRELNSRELLPWEMRCWETLALVGMSKYQGEGKLQEVDKVEWKQKIKDAVRLLNWRESMHRLKAETEKSTRMYRSLMVWMESTDVSTFVKINSYNGAAIGMVHRMRAGFNFCNANAKLRHLTHDEMCNECKVPETEEHVLTECTRYGRYRLELQEQLDNTGIAWSALGLIQVMLYGAK</sequence>
<proteinExistence type="predicted"/>
<reference evidence="1" key="1">
    <citation type="submission" date="2021-09" db="EMBL/GenBank/DDBJ databases">
        <authorList>
            <consortium name="AG Swart"/>
            <person name="Singh M."/>
            <person name="Singh A."/>
            <person name="Seah K."/>
            <person name="Emmerich C."/>
        </authorList>
    </citation>
    <scope>NUCLEOTIDE SEQUENCE</scope>
    <source>
        <strain evidence="1">ATCC30299</strain>
    </source>
</reference>
<dbReference type="Proteomes" id="UP001162131">
    <property type="component" value="Unassembled WGS sequence"/>
</dbReference>
<organism evidence="1 2">
    <name type="scientific">Blepharisma stoltei</name>
    <dbReference type="NCBI Taxonomy" id="1481888"/>
    <lineage>
        <taxon>Eukaryota</taxon>
        <taxon>Sar</taxon>
        <taxon>Alveolata</taxon>
        <taxon>Ciliophora</taxon>
        <taxon>Postciliodesmatophora</taxon>
        <taxon>Heterotrichea</taxon>
        <taxon>Heterotrichida</taxon>
        <taxon>Blepharismidae</taxon>
        <taxon>Blepharisma</taxon>
    </lineage>
</organism>
<evidence type="ECO:0000313" key="2">
    <source>
        <dbReference type="Proteomes" id="UP001162131"/>
    </source>
</evidence>
<evidence type="ECO:0000313" key="1">
    <source>
        <dbReference type="EMBL" id="CAG9310496.1"/>
    </source>
</evidence>
<gene>
    <name evidence="1" type="ORF">BSTOLATCC_MIC1340</name>
</gene>
<comment type="caution">
    <text evidence="1">The sequence shown here is derived from an EMBL/GenBank/DDBJ whole genome shotgun (WGS) entry which is preliminary data.</text>
</comment>